<keyword evidence="2" id="KW-0472">Membrane</keyword>
<dbReference type="EMBL" id="BAAAKJ010000017">
    <property type="protein sequence ID" value="GAA1383196.1"/>
    <property type="molecule type" value="Genomic_DNA"/>
</dbReference>
<evidence type="ECO:0000256" key="1">
    <source>
        <dbReference type="SAM" id="MobiDB-lite"/>
    </source>
</evidence>
<comment type="caution">
    <text evidence="3">The sequence shown here is derived from an EMBL/GenBank/DDBJ whole genome shotgun (WGS) entry which is preliminary data.</text>
</comment>
<keyword evidence="2" id="KW-0812">Transmembrane</keyword>
<proteinExistence type="predicted"/>
<gene>
    <name evidence="3" type="ORF">GCM10009639_03180</name>
</gene>
<reference evidence="3 4" key="1">
    <citation type="journal article" date="2019" name="Int. J. Syst. Evol. Microbiol.">
        <title>The Global Catalogue of Microorganisms (GCM) 10K type strain sequencing project: providing services to taxonomists for standard genome sequencing and annotation.</title>
        <authorList>
            <consortium name="The Broad Institute Genomics Platform"/>
            <consortium name="The Broad Institute Genome Sequencing Center for Infectious Disease"/>
            <person name="Wu L."/>
            <person name="Ma J."/>
        </authorList>
    </citation>
    <scope>NUCLEOTIDE SEQUENCE [LARGE SCALE GENOMIC DNA]</scope>
    <source>
        <strain evidence="3 4">JCM 12393</strain>
    </source>
</reference>
<dbReference type="RefSeq" id="WP_344324376.1">
    <property type="nucleotide sequence ID" value="NZ_BAAAKJ010000017.1"/>
</dbReference>
<accession>A0ABN1XJF9</accession>
<sequence length="178" mass="18400">MDQGIRRVTAKAVVPVVAALALLVVGGRGAVHAGEGLAYATGLAGTRGVLVAERCLRTDPDRPAAGPTGDCRGTFLPDDGGPANEHARTDWLIDTQRRVPVFCAADGECRLSGTGGVLYWLSLSLLALAALPVAGFVTVQGLLRDRDRSQRKRVVLGVTTAVLLTCALATFAGAVAAR</sequence>
<name>A0ABN1XJF9_9ACTN</name>
<organism evidence="3 4">
    <name type="scientific">Kitasatospora putterlickiae</name>
    <dbReference type="NCBI Taxonomy" id="221725"/>
    <lineage>
        <taxon>Bacteria</taxon>
        <taxon>Bacillati</taxon>
        <taxon>Actinomycetota</taxon>
        <taxon>Actinomycetes</taxon>
        <taxon>Kitasatosporales</taxon>
        <taxon>Streptomycetaceae</taxon>
        <taxon>Kitasatospora</taxon>
    </lineage>
</organism>
<keyword evidence="4" id="KW-1185">Reference proteome</keyword>
<keyword evidence="2" id="KW-1133">Transmembrane helix</keyword>
<protein>
    <recommendedName>
        <fullName evidence="5">Integral membrane protein</fullName>
    </recommendedName>
</protein>
<evidence type="ECO:0000313" key="4">
    <source>
        <dbReference type="Proteomes" id="UP001499863"/>
    </source>
</evidence>
<dbReference type="Proteomes" id="UP001499863">
    <property type="component" value="Unassembled WGS sequence"/>
</dbReference>
<evidence type="ECO:0000313" key="3">
    <source>
        <dbReference type="EMBL" id="GAA1383196.1"/>
    </source>
</evidence>
<feature type="transmembrane region" description="Helical" evidence="2">
    <location>
        <begin position="155"/>
        <end position="177"/>
    </location>
</feature>
<evidence type="ECO:0000256" key="2">
    <source>
        <dbReference type="SAM" id="Phobius"/>
    </source>
</evidence>
<evidence type="ECO:0008006" key="5">
    <source>
        <dbReference type="Google" id="ProtNLM"/>
    </source>
</evidence>
<feature type="transmembrane region" description="Helical" evidence="2">
    <location>
        <begin position="117"/>
        <end position="143"/>
    </location>
</feature>
<feature type="region of interest" description="Disordered" evidence="1">
    <location>
        <begin position="60"/>
        <end position="79"/>
    </location>
</feature>